<evidence type="ECO:0000313" key="6">
    <source>
        <dbReference type="Proteomes" id="UP000606044"/>
    </source>
</evidence>
<dbReference type="InterPro" id="IPR019887">
    <property type="entry name" value="Tscrpt_reg_AsnC/Lrp_C"/>
</dbReference>
<dbReference type="PANTHER" id="PTHR30154">
    <property type="entry name" value="LEUCINE-RESPONSIVE REGULATORY PROTEIN"/>
    <property type="match status" value="1"/>
</dbReference>
<dbReference type="Gene3D" id="1.10.10.10">
    <property type="entry name" value="Winged helix-like DNA-binding domain superfamily/Winged helix DNA-binding domain"/>
    <property type="match status" value="1"/>
</dbReference>
<dbReference type="PROSITE" id="PS50956">
    <property type="entry name" value="HTH_ASNC_2"/>
    <property type="match status" value="1"/>
</dbReference>
<dbReference type="Proteomes" id="UP000606044">
    <property type="component" value="Unassembled WGS sequence"/>
</dbReference>
<gene>
    <name evidence="5" type="ORF">GCM10007301_21410</name>
</gene>
<feature type="domain" description="HTH asnC-type" evidence="4">
    <location>
        <begin position="2"/>
        <end position="62"/>
    </location>
</feature>
<comment type="caution">
    <text evidence="5">The sequence shown here is derived from an EMBL/GenBank/DDBJ whole genome shotgun (WGS) entry which is preliminary data.</text>
</comment>
<dbReference type="InterPro" id="IPR000485">
    <property type="entry name" value="AsnC-type_HTH_dom"/>
</dbReference>
<dbReference type="Pfam" id="PF01037">
    <property type="entry name" value="AsnC_trans_reg"/>
    <property type="match status" value="1"/>
</dbReference>
<organism evidence="5 6">
    <name type="scientific">Azorhizobium oxalatiphilum</name>
    <dbReference type="NCBI Taxonomy" id="980631"/>
    <lineage>
        <taxon>Bacteria</taxon>
        <taxon>Pseudomonadati</taxon>
        <taxon>Pseudomonadota</taxon>
        <taxon>Alphaproteobacteria</taxon>
        <taxon>Hyphomicrobiales</taxon>
        <taxon>Xanthobacteraceae</taxon>
        <taxon>Azorhizobium</taxon>
    </lineage>
</organism>
<dbReference type="SUPFAM" id="SSF54909">
    <property type="entry name" value="Dimeric alpha+beta barrel"/>
    <property type="match status" value="1"/>
</dbReference>
<proteinExistence type="predicted"/>
<keyword evidence="3" id="KW-0804">Transcription</keyword>
<dbReference type="InterPro" id="IPR036388">
    <property type="entry name" value="WH-like_DNA-bd_sf"/>
</dbReference>
<dbReference type="PANTHER" id="PTHR30154:SF34">
    <property type="entry name" value="TRANSCRIPTIONAL REGULATOR AZLB"/>
    <property type="match status" value="1"/>
</dbReference>
<dbReference type="GO" id="GO:0043565">
    <property type="term" value="F:sequence-specific DNA binding"/>
    <property type="evidence" value="ECO:0007669"/>
    <property type="project" value="InterPro"/>
</dbReference>
<evidence type="ECO:0000256" key="2">
    <source>
        <dbReference type="ARBA" id="ARBA00023125"/>
    </source>
</evidence>
<dbReference type="Pfam" id="PF13404">
    <property type="entry name" value="HTH_AsnC-type"/>
    <property type="match status" value="1"/>
</dbReference>
<dbReference type="RefSeq" id="WP_188578258.1">
    <property type="nucleotide sequence ID" value="NZ_BMCT01000002.1"/>
</dbReference>
<keyword evidence="6" id="KW-1185">Reference proteome</keyword>
<dbReference type="InterPro" id="IPR011008">
    <property type="entry name" value="Dimeric_a/b-barrel"/>
</dbReference>
<dbReference type="AlphaFoldDB" id="A0A917BX12"/>
<keyword evidence="2" id="KW-0238">DNA-binding</keyword>
<dbReference type="PRINTS" id="PR00033">
    <property type="entry name" value="HTHASNC"/>
</dbReference>
<dbReference type="SMART" id="SM00344">
    <property type="entry name" value="HTH_ASNC"/>
    <property type="match status" value="1"/>
</dbReference>
<dbReference type="InterPro" id="IPR036390">
    <property type="entry name" value="WH_DNA-bd_sf"/>
</dbReference>
<dbReference type="Gene3D" id="3.30.70.920">
    <property type="match status" value="1"/>
</dbReference>
<protein>
    <submittedName>
        <fullName evidence="5">AsnC family transcriptional regulator</fullName>
    </submittedName>
</protein>
<evidence type="ECO:0000256" key="1">
    <source>
        <dbReference type="ARBA" id="ARBA00023015"/>
    </source>
</evidence>
<evidence type="ECO:0000256" key="3">
    <source>
        <dbReference type="ARBA" id="ARBA00023163"/>
    </source>
</evidence>
<accession>A0A917BX12</accession>
<reference evidence="5" key="2">
    <citation type="submission" date="2020-09" db="EMBL/GenBank/DDBJ databases">
        <authorList>
            <person name="Sun Q."/>
            <person name="Sedlacek I."/>
        </authorList>
    </citation>
    <scope>NUCLEOTIDE SEQUENCE</scope>
    <source>
        <strain evidence="5">CCM 7897</strain>
    </source>
</reference>
<dbReference type="GO" id="GO:0043200">
    <property type="term" value="P:response to amino acid"/>
    <property type="evidence" value="ECO:0007669"/>
    <property type="project" value="TreeGrafter"/>
</dbReference>
<name>A0A917BX12_9HYPH</name>
<evidence type="ECO:0000313" key="5">
    <source>
        <dbReference type="EMBL" id="GGF61365.1"/>
    </source>
</evidence>
<reference evidence="5" key="1">
    <citation type="journal article" date="2014" name="Int. J. Syst. Evol. Microbiol.">
        <title>Complete genome sequence of Corynebacterium casei LMG S-19264T (=DSM 44701T), isolated from a smear-ripened cheese.</title>
        <authorList>
            <consortium name="US DOE Joint Genome Institute (JGI-PGF)"/>
            <person name="Walter F."/>
            <person name="Albersmeier A."/>
            <person name="Kalinowski J."/>
            <person name="Ruckert C."/>
        </authorList>
    </citation>
    <scope>NUCLEOTIDE SEQUENCE</scope>
    <source>
        <strain evidence="5">CCM 7897</strain>
    </source>
</reference>
<keyword evidence="1" id="KW-0805">Transcription regulation</keyword>
<dbReference type="SUPFAM" id="SSF46785">
    <property type="entry name" value="Winged helix' DNA-binding domain"/>
    <property type="match status" value="1"/>
</dbReference>
<dbReference type="EMBL" id="BMCT01000002">
    <property type="protein sequence ID" value="GGF61365.1"/>
    <property type="molecule type" value="Genomic_DNA"/>
</dbReference>
<dbReference type="InterPro" id="IPR019888">
    <property type="entry name" value="Tscrpt_reg_AsnC-like"/>
</dbReference>
<evidence type="ECO:0000259" key="4">
    <source>
        <dbReference type="PROSITE" id="PS50956"/>
    </source>
</evidence>
<dbReference type="GO" id="GO:0005829">
    <property type="term" value="C:cytosol"/>
    <property type="evidence" value="ECO:0007669"/>
    <property type="project" value="TreeGrafter"/>
</dbReference>
<sequence>MLDDLDRRLLALLRADARRPVAKLATELGVSRATVSARIDRLVRDGVILGFTILTRPAEGEESVQAVTMVEVDGKHAEAVIRRLNGFPEIRALSTTNGRWDLVAEIEAPTLKAFDDLLRAIRQIDGISASETSILLGARKATRPRP</sequence>